<comment type="caution">
    <text evidence="6">The sequence shown here is derived from an EMBL/GenBank/DDBJ whole genome shotgun (WGS) entry which is preliminary data.</text>
</comment>
<proteinExistence type="inferred from homology"/>
<dbReference type="Pfam" id="PF08281">
    <property type="entry name" value="Sigma70_r4_2"/>
    <property type="match status" value="1"/>
</dbReference>
<dbReference type="RefSeq" id="WP_344034864.1">
    <property type="nucleotide sequence ID" value="NZ_BAAAKE010000002.1"/>
</dbReference>
<evidence type="ECO:0000313" key="6">
    <source>
        <dbReference type="EMBL" id="MFC5052366.1"/>
    </source>
</evidence>
<protein>
    <submittedName>
        <fullName evidence="6">Sigma factor-like helix-turn-helix DNA-binding protein</fullName>
    </submittedName>
</protein>
<organism evidence="6 7">
    <name type="scientific">Saccharothrix xinjiangensis</name>
    <dbReference type="NCBI Taxonomy" id="204798"/>
    <lineage>
        <taxon>Bacteria</taxon>
        <taxon>Bacillati</taxon>
        <taxon>Actinomycetota</taxon>
        <taxon>Actinomycetes</taxon>
        <taxon>Pseudonocardiales</taxon>
        <taxon>Pseudonocardiaceae</taxon>
        <taxon>Saccharothrix</taxon>
    </lineage>
</organism>
<keyword evidence="4" id="KW-0804">Transcription</keyword>
<dbReference type="EMBL" id="JBHSJB010000003">
    <property type="protein sequence ID" value="MFC5052366.1"/>
    <property type="molecule type" value="Genomic_DNA"/>
</dbReference>
<dbReference type="Proteomes" id="UP001595833">
    <property type="component" value="Unassembled WGS sequence"/>
</dbReference>
<evidence type="ECO:0000256" key="4">
    <source>
        <dbReference type="ARBA" id="ARBA00023163"/>
    </source>
</evidence>
<dbReference type="InterPro" id="IPR013324">
    <property type="entry name" value="RNA_pol_sigma_r3/r4-like"/>
</dbReference>
<accession>A0ABV9XQH2</accession>
<keyword evidence="3" id="KW-0731">Sigma factor</keyword>
<dbReference type="InterPro" id="IPR013249">
    <property type="entry name" value="RNA_pol_sigma70_r4_t2"/>
</dbReference>
<gene>
    <name evidence="6" type="ORF">ACFPFM_01215</name>
</gene>
<evidence type="ECO:0000256" key="3">
    <source>
        <dbReference type="ARBA" id="ARBA00023082"/>
    </source>
</evidence>
<dbReference type="SUPFAM" id="SSF88659">
    <property type="entry name" value="Sigma3 and sigma4 domains of RNA polymerase sigma factors"/>
    <property type="match status" value="1"/>
</dbReference>
<name>A0ABV9XQH2_9PSEU</name>
<evidence type="ECO:0000256" key="2">
    <source>
        <dbReference type="ARBA" id="ARBA00023015"/>
    </source>
</evidence>
<keyword evidence="7" id="KW-1185">Reference proteome</keyword>
<evidence type="ECO:0000313" key="7">
    <source>
        <dbReference type="Proteomes" id="UP001595833"/>
    </source>
</evidence>
<reference evidence="7" key="1">
    <citation type="journal article" date="2019" name="Int. J. Syst. Evol. Microbiol.">
        <title>The Global Catalogue of Microorganisms (GCM) 10K type strain sequencing project: providing services to taxonomists for standard genome sequencing and annotation.</title>
        <authorList>
            <consortium name="The Broad Institute Genomics Platform"/>
            <consortium name="The Broad Institute Genome Sequencing Center for Infectious Disease"/>
            <person name="Wu L."/>
            <person name="Ma J."/>
        </authorList>
    </citation>
    <scope>NUCLEOTIDE SEQUENCE [LARGE SCALE GENOMIC DNA]</scope>
    <source>
        <strain evidence="7">KCTC 12848</strain>
    </source>
</reference>
<evidence type="ECO:0000259" key="5">
    <source>
        <dbReference type="Pfam" id="PF08281"/>
    </source>
</evidence>
<comment type="similarity">
    <text evidence="1">Belongs to the sigma-70 factor family. ECF subfamily.</text>
</comment>
<evidence type="ECO:0000256" key="1">
    <source>
        <dbReference type="ARBA" id="ARBA00010641"/>
    </source>
</evidence>
<dbReference type="InterPro" id="IPR036388">
    <property type="entry name" value="WH-like_DNA-bd_sf"/>
</dbReference>
<feature type="domain" description="RNA polymerase sigma factor 70 region 4 type 2" evidence="5">
    <location>
        <begin position="20"/>
        <end position="60"/>
    </location>
</feature>
<keyword evidence="2" id="KW-0805">Transcription regulation</keyword>
<dbReference type="Gene3D" id="1.10.10.10">
    <property type="entry name" value="Winged helix-like DNA-binding domain superfamily/Winged helix DNA-binding domain"/>
    <property type="match status" value="1"/>
</dbReference>
<sequence>MPVEHHPVEAHWPVLHSFGLLPQRQREVIFLRFWADLDTVETSRVLGCTTGSATSRTSRGPARLREALTGDPAVVI</sequence>